<evidence type="ECO:0000313" key="5">
    <source>
        <dbReference type="Proteomes" id="UP000604046"/>
    </source>
</evidence>
<feature type="compositionally biased region" description="Acidic residues" evidence="2">
    <location>
        <begin position="2152"/>
        <end position="2167"/>
    </location>
</feature>
<feature type="region of interest" description="Disordered" evidence="2">
    <location>
        <begin position="2212"/>
        <end position="2244"/>
    </location>
</feature>
<accession>A0A812TBW3</accession>
<feature type="region of interest" description="Disordered" evidence="2">
    <location>
        <begin position="487"/>
        <end position="506"/>
    </location>
</feature>
<protein>
    <submittedName>
        <fullName evidence="4">Uncharacterized protein</fullName>
    </submittedName>
</protein>
<organism evidence="4 5">
    <name type="scientific">Symbiodinium natans</name>
    <dbReference type="NCBI Taxonomy" id="878477"/>
    <lineage>
        <taxon>Eukaryota</taxon>
        <taxon>Sar</taxon>
        <taxon>Alveolata</taxon>
        <taxon>Dinophyceae</taxon>
        <taxon>Suessiales</taxon>
        <taxon>Symbiodiniaceae</taxon>
        <taxon>Symbiodinium</taxon>
    </lineage>
</organism>
<keyword evidence="1" id="KW-0175">Coiled coil</keyword>
<feature type="compositionally biased region" description="Basic and acidic residues" evidence="2">
    <location>
        <begin position="863"/>
        <end position="880"/>
    </location>
</feature>
<feature type="transmembrane region" description="Helical" evidence="3">
    <location>
        <begin position="2505"/>
        <end position="2528"/>
    </location>
</feature>
<reference evidence="4" key="1">
    <citation type="submission" date="2021-02" db="EMBL/GenBank/DDBJ databases">
        <authorList>
            <person name="Dougan E. K."/>
            <person name="Rhodes N."/>
            <person name="Thang M."/>
            <person name="Chan C."/>
        </authorList>
    </citation>
    <scope>NUCLEOTIDE SEQUENCE</scope>
</reference>
<feature type="compositionally biased region" description="Basic residues" evidence="2">
    <location>
        <begin position="3232"/>
        <end position="3246"/>
    </location>
</feature>
<feature type="coiled-coil region" evidence="1">
    <location>
        <begin position="398"/>
        <end position="425"/>
    </location>
</feature>
<feature type="compositionally biased region" description="Basic and acidic residues" evidence="2">
    <location>
        <begin position="649"/>
        <end position="699"/>
    </location>
</feature>
<sequence>MVSHADLPAHIVTMLQQHCPFVFTHQYTIDPSPHRFLDLLEIFAGAGRLSKSADAVSGLEWFAVVSLLLLIMMFSPTPYLRRKPMQLAGSDEFMLQFLERATQRLAVRGDDGRAWRGKAGVMKDLDHRVQQVDVVDLLTQTGRRHVPAVHRITVPPGPPAVAPVAAVPMVIDITSDDDGDFEMVDAEPRQCRPSLPGDAESKGKDKKDKKAEQKKRKKRKTTSESESADEEVHEVDRQSFFKITPKDMQRGQGQNKLEDLGMKQLAYCTCSLYDFVLPSDIIEVGGECEALLLESAQRFKRQKDKANESATVHKAKAAANLWRKRQLGHSKEKLMKSYDQLMVELKKDDPVVFCSFLLSTSQQQTLAIRAMSSSSQQELVDAIVAGVGRLVAPTAWEVEMREREVIRRETQLEELEQELKDRRNVWLSMTSIVVIWMMVRLLCTITLATSAMSSGGLCLLGVANMDSLTTPPALTPEFLQLLNRALTQPPPAVPPPPSVLPPMMPPSMLQAWEQNRLQRLENQQSQFALAAAQQLLQASSTQGPANPAQQVAAAPTPLMTQSTQQAGQPTQPTQNPQPTPPTQPVQAAAEGAKTPCKDRCPEEGGRAKEASTAAPGKTLRRVGHFDMDSGVVELFARFIPREEIEKNLKAKRRNQDDEDRARSTRKRSPEPDSSADRGRDKHRRREDDSPRRERKKPEEREEEPVVIAEEEAVETAPGREADVDVKQLASVKEPAKDSELATPKKQRKPKAKSAGGMRRRRRRVTPRKIDFSEHKSDKNASDKEEEEHRSPSWPVDSGSQSDGGDDDLFKGQFARPLADKNRTSRKSAASSRKKQRRDKKEPDETENQESEESEVAKSQDGTVDDKGATYRGKEENRDAEEVTNLMGQIDDDLASILPAGASRSDLKLFINILIEEDITTLEDAVDLLSNIEGDILDHMGQNARLFANNLTLKGKRLLKQWPVLLKASDIRVLDGTQRSASTGHPELSGLGPEWRTEDAGEKQKLKEAFDVRVVYFDDRILTGSVVRLASGDVPLPTPEALLNKYRAQAARAGLLIRPNLNIKLGVKESEREEAEAERKENMTMQMSESWAIDFELHIPRKCGYKGSQVKVNEQAVRLSCDAVTNLGALFMAFRLLLAVSVLQVKGCKNNLKKGTQSVLDLMIANACHVRFREHHVDLVDWEDCLTYLGWWQRWKRNKNLSHQQRSLTAGVKLSVVVFFVMRMGFEELCAEDIPVGRVQKRLLHTLAQHMETNMNDKLLDELPVLSGMKFKSINVLCDTSPKGRMDEFELQAVELFVPIIAVDETVVCWVLQKMSDLNASTAATDVKLEELQKVTDHISAKMIEKESVKTTTSKLPKTLAKIRQQRIASKEQLRALMHVLSLCDVTLRMPEISLDAVNPAENERRDKYKGRPFITNLSTGQSRWISAMDGDDYNRLVLSPDEGGPLYTAWRFVRMHCLTQWAMRARKCPWNTHKMDSALKAHADDLLQQLYAEDILAENKIPYTDDMQLNFKNVVEILHKIFRKTGALHEYKRWCSWGLTARSFQYTGTLLAMLWSAMEEGRNPFTDPTPSTSQQSSQYERALLDDNARALYEAMQPLCDPFCDMTLALVDTNAKMMKKWDMMIAGHKKQVDYRFVKENFDQFLSSSSSDISPPVTPRIVENTPKRKREVIAKKWRCKIRSLYAQMCGPVRVEVDREMYNPALKPAKVLQVSASLCDTDDQLLTDYVNAWTTSLFELQMYSIYLRTCPAKLALLVLDPAEEPSVKIVQNKVLMECRKEWETILSLEENANLNGVLRQLCPHTRYRCLREPLTCLEQTDFVVTEDAKLMILAWYPKVAHSANVEGIFNSLEDTIKRSMKSNNPSLPNIQCSAIKAVNHKLCQGENAASSISLGPPDFEGNEIRCIRPSVFRPESYQGSNSPGSLFRMEDILKPFGSTSAFYHNKVNLNYLRGMDPVQCYQNFWVAGMVQRGMLLKMDGEWLLALGCTPALMYAVQLEELDLMFLGALPPVKTDERKIPNVETTSRRRDPLQNGEQVKALMVEVFDYTLHSACSRLTAKLDNTLLFRRSMSGHTLLTSLMRDKTILKVNSDVLTKLLDNCGVRIRRNSTKSAKIRGLMRLPEVTAFCRPEELEDLEKALEEHDKRRRKKRGGDNDDGDEDEEGEADAMNMEETDPAVELAQQMLQAMDDEEDIDEDPEKKPAEGQAETTILAEPENAGTANEASSSSQAPQAAVEERTRESRQTLSRSTAVPAWLYDHYDMPREVEEAKIDTRATSIELMTARDRSMLQAWYMLFCWSCEGLKNKRKGDTFSWPRYLNTVGLLVMFGYLAVCMALSRPIHCLSNPNGTQSMKSFPAMICWTDAHIISAVQSIFGLLVFGCGFLAYIIQVVWRYPTLVETGHGLKLLTQYHFLFNRFGSHAYYWGPYFISQKLFVAVVPIVFADSAIVQIMLLSLLMVIYLSSCCHVKPWATYLANLADVFLNIGLLLMLLIAAFLADSASLDSRSKLSVILVIMLVAIMSGIALLASFALSKKLFPGKMYDYFLCHHKAGAGTMCRWMKGEMLKQSHRVKVFLDSDELEGLADIGDIVKSQTGTLVIVATKLVLTRPWCAVEITSAVNNKIEIVMVELTTFSHYDEEGFATLREGWGNADIMIFAQNAINPGIVEECYRKLPSTTRIPFDPAGTLRTHQEAVAKILRLSIANAHKETEDEADIVILGAISSSEGRFTCQVLADMVIHRTTKHAVLVCSPEEAIHAGKTAKYMLVVLSGGILQDEAFLAMLEAVDTAFNQELEIVSAIADQSFEFPSAKYFQALVDNGSHVLEQSVLGRFVVWALKFRDLELVGGRGFVRVRMVSSFFFQRLDFESAIATFSGYIFPQAQQAVTAPVRQKEAVEEKTEAATLSLGCQAHDQGPRMFLAWKYLKEASRLRKEVCGVVVSDDVLTTNMCQLFGRSIAAKHLFPMARVDLAGGLRPALAGCVRELLLTVDTRKKTPGALRKELESDVGRELLASLRRAAATAAELLGTTWREVFIDYSDRTLIEEVLVRGLGLPSSVARRALPHLWKNAPMYLYMAHLSRTEYLLHFDSDVILDHIYPKSASSASQWFTAAGSYLQNSSALLGLWAVGFEDCSPYPKGTVDLLMPLLPQNRGGVKASEFDSFPGRCIDRATGKLQHVHQGDEAKDAAACQEMCRHGWMRCAGFEWHGKPSGGRCVHLWAKQLGHEPTASSNVTCFVGRKPRNPRDPHHRPRPRGAIYLRMQRYQMRGPLAMLRSLL</sequence>
<feature type="transmembrane region" description="Helical" evidence="3">
    <location>
        <begin position="2470"/>
        <end position="2493"/>
    </location>
</feature>
<comment type="caution">
    <text evidence="4">The sequence shown here is derived from an EMBL/GenBank/DDBJ whole genome shotgun (WGS) entry which is preliminary data.</text>
</comment>
<feature type="transmembrane region" description="Helical" evidence="3">
    <location>
        <begin position="61"/>
        <end position="80"/>
    </location>
</feature>
<feature type="region of interest" description="Disordered" evidence="2">
    <location>
        <begin position="538"/>
        <end position="615"/>
    </location>
</feature>
<dbReference type="EMBL" id="CAJNDS010002529">
    <property type="protein sequence ID" value="CAE7513660.1"/>
    <property type="molecule type" value="Genomic_DNA"/>
</dbReference>
<keyword evidence="5" id="KW-1185">Reference proteome</keyword>
<feature type="compositionally biased region" description="Low complexity" evidence="2">
    <location>
        <begin position="2221"/>
        <end position="2231"/>
    </location>
</feature>
<name>A0A812TBW3_9DINO</name>
<keyword evidence="3" id="KW-0812">Transmembrane</keyword>
<dbReference type="PANTHER" id="PTHR11319">
    <property type="entry name" value="G PROTEIN-COUPLED RECEPTOR-RELATED"/>
    <property type="match status" value="1"/>
</dbReference>
<feature type="compositionally biased region" description="Basic and acidic residues" evidence="2">
    <location>
        <begin position="595"/>
        <end position="609"/>
    </location>
</feature>
<feature type="compositionally biased region" description="Basic and acidic residues" evidence="2">
    <location>
        <begin position="767"/>
        <end position="790"/>
    </location>
</feature>
<evidence type="ECO:0000313" key="4">
    <source>
        <dbReference type="EMBL" id="CAE7513660.1"/>
    </source>
</evidence>
<dbReference type="OrthoDB" id="425380at2759"/>
<feature type="region of interest" description="Disordered" evidence="2">
    <location>
        <begin position="2140"/>
        <end position="2167"/>
    </location>
</feature>
<gene>
    <name evidence="4" type="ORF">SNAT2548_LOCUS28752</name>
</gene>
<feature type="compositionally biased region" description="Acidic residues" evidence="2">
    <location>
        <begin position="843"/>
        <end position="853"/>
    </location>
</feature>
<feature type="compositionally biased region" description="Pro residues" evidence="2">
    <location>
        <begin position="488"/>
        <end position="505"/>
    </location>
</feature>
<evidence type="ECO:0000256" key="1">
    <source>
        <dbReference type="SAM" id="Coils"/>
    </source>
</evidence>
<dbReference type="Proteomes" id="UP000604046">
    <property type="component" value="Unassembled WGS sequence"/>
</dbReference>
<feature type="compositionally biased region" description="Acidic residues" evidence="2">
    <location>
        <begin position="700"/>
        <end position="713"/>
    </location>
</feature>
<feature type="region of interest" description="Disordered" evidence="2">
    <location>
        <begin position="177"/>
        <end position="252"/>
    </location>
</feature>
<feature type="transmembrane region" description="Helical" evidence="3">
    <location>
        <begin position="2430"/>
        <end position="2458"/>
    </location>
</feature>
<feature type="compositionally biased region" description="Basic and acidic residues" evidence="2">
    <location>
        <begin position="234"/>
        <end position="249"/>
    </location>
</feature>
<keyword evidence="3" id="KW-0472">Membrane</keyword>
<feature type="compositionally biased region" description="Low complexity" evidence="2">
    <location>
        <begin position="538"/>
        <end position="574"/>
    </location>
</feature>
<keyword evidence="3" id="KW-1133">Transmembrane helix</keyword>
<feature type="transmembrane region" description="Helical" evidence="3">
    <location>
        <begin position="2355"/>
        <end position="2385"/>
    </location>
</feature>
<feature type="compositionally biased region" description="Basic and acidic residues" evidence="2">
    <location>
        <begin position="199"/>
        <end position="211"/>
    </location>
</feature>
<feature type="region of interest" description="Disordered" evidence="2">
    <location>
        <begin position="976"/>
        <end position="996"/>
    </location>
</feature>
<feature type="region of interest" description="Disordered" evidence="2">
    <location>
        <begin position="3227"/>
        <end position="3246"/>
    </location>
</feature>
<evidence type="ECO:0000256" key="2">
    <source>
        <dbReference type="SAM" id="MobiDB-lite"/>
    </source>
</evidence>
<proteinExistence type="predicted"/>
<evidence type="ECO:0000256" key="3">
    <source>
        <dbReference type="SAM" id="Phobius"/>
    </source>
</evidence>
<feature type="compositionally biased region" description="Basic residues" evidence="2">
    <location>
        <begin position="744"/>
        <end position="766"/>
    </location>
</feature>
<dbReference type="PANTHER" id="PTHR11319:SF35">
    <property type="entry name" value="OUTER MEMBRANE PROTEIN PMPC-RELATED"/>
    <property type="match status" value="1"/>
</dbReference>
<feature type="region of interest" description="Disordered" evidence="2">
    <location>
        <begin position="649"/>
        <end position="882"/>
    </location>
</feature>
<feature type="non-terminal residue" evidence="4">
    <location>
        <position position="1"/>
    </location>
</feature>